<feature type="transmembrane region" description="Helical" evidence="1">
    <location>
        <begin position="38"/>
        <end position="58"/>
    </location>
</feature>
<dbReference type="RefSeq" id="WP_091505248.1">
    <property type="nucleotide sequence ID" value="NZ_FORP01000004.1"/>
</dbReference>
<dbReference type="STRING" id="115433.SAMN05421835_10425"/>
<gene>
    <name evidence="2" type="ORF">SAMN05421835_10425</name>
</gene>
<dbReference type="SMART" id="SM00028">
    <property type="entry name" value="TPR"/>
    <property type="match status" value="3"/>
</dbReference>
<evidence type="ECO:0008006" key="4">
    <source>
        <dbReference type="Google" id="ProtNLM"/>
    </source>
</evidence>
<dbReference type="InterPro" id="IPR050767">
    <property type="entry name" value="Sel1_AlgK"/>
</dbReference>
<keyword evidence="1" id="KW-0812">Transmembrane</keyword>
<dbReference type="AlphaFoldDB" id="A0A1I3PSM9"/>
<evidence type="ECO:0000313" key="3">
    <source>
        <dbReference type="Proteomes" id="UP000199025"/>
    </source>
</evidence>
<dbReference type="Pfam" id="PF13432">
    <property type="entry name" value="TPR_16"/>
    <property type="match status" value="2"/>
</dbReference>
<proteinExistence type="predicted"/>
<dbReference type="InterPro" id="IPR019734">
    <property type="entry name" value="TPR_rpt"/>
</dbReference>
<reference evidence="2 3" key="1">
    <citation type="submission" date="2016-10" db="EMBL/GenBank/DDBJ databases">
        <authorList>
            <person name="de Groot N.N."/>
        </authorList>
    </citation>
    <scope>NUCLEOTIDE SEQUENCE [LARGE SCALE GENOMIC DNA]</scope>
    <source>
        <strain evidence="2 3">DSM 44468</strain>
    </source>
</reference>
<dbReference type="Gene3D" id="1.25.40.10">
    <property type="entry name" value="Tetratricopeptide repeat domain"/>
    <property type="match status" value="2"/>
</dbReference>
<accession>A0A1I3PSM9</accession>
<dbReference type="Pfam" id="PF13374">
    <property type="entry name" value="TPR_10"/>
    <property type="match status" value="1"/>
</dbReference>
<dbReference type="InterPro" id="IPR011990">
    <property type="entry name" value="TPR-like_helical_dom_sf"/>
</dbReference>
<dbReference type="PANTHER" id="PTHR11102">
    <property type="entry name" value="SEL-1-LIKE PROTEIN"/>
    <property type="match status" value="1"/>
</dbReference>
<keyword evidence="3" id="KW-1185">Reference proteome</keyword>
<dbReference type="OrthoDB" id="4532668at2"/>
<dbReference type="SMART" id="SM00671">
    <property type="entry name" value="SEL1"/>
    <property type="match status" value="7"/>
</dbReference>
<sequence>MSFESGSRAWRLLGAGAAAAVAVAAGLLTSGGTLPGTVGWTIEVVAAAVTGLLVLLAFRPPRRAPRPAPPPPVPARPASAPARAIRTLRIGELDPVALGVHPAWLLPGGAPLPPYVPRTADAELDRALARGGLVLVQGDAATGKTRTAYEAVLRNAERLGWENVLVPADAGALRELARALPPKTVVWLDDLERYLATDSLDDRVLTTLCTRGPSDTVILATLRSRAREALGVDTDGPGGRARRVLTRVTPVELERALDRTETAAAHRFQSDPRIAGALLDETRPGFGAHIAAGPEAVRRWREAENERGAALVSAAVDLRRAGYLEPVPLDWLVALHPHYLSPRFRNRLGEPDLAGALEWATQPVRGASPCLKPAGPDRYVAFDYLVDAAETGGDVPEPVWQRLLGAHALTPDQTFRIARAAVRFGRLAEAANLWQRLAQRGDQHALFDLGWAAQAAGDQAAAEQWYVRAAEAGNGWAMSNLGTLAENRGEMQVAEQWYQRAADAGDTTGMTNLGGLLAQTGRIDQARAAYQRAAAAGDPNGLRKEAVLELLHGDRKRGAALLRKVALSGDPAAVRLMGLLSQTEENAPHRPDVEALRRLAAEMGDGQAALDLARNLWNQGDLDAAETWFRRAAETENGRVAEFGLAVLLEQRGRPGDAEVWYRRSAEHGLPEAMLNLGTLLQDRGVFAEAERWYHRALEAGHLPAEVNLGALHWRRGNLAEGRAWYQRAADRGDELAKQALENLEPRR</sequence>
<name>A0A1I3PSM9_9PSEU</name>
<keyword evidence="1" id="KW-0472">Membrane</keyword>
<evidence type="ECO:0000256" key="1">
    <source>
        <dbReference type="SAM" id="Phobius"/>
    </source>
</evidence>
<dbReference type="SUPFAM" id="SSF81901">
    <property type="entry name" value="HCP-like"/>
    <property type="match status" value="2"/>
</dbReference>
<dbReference type="Proteomes" id="UP000199025">
    <property type="component" value="Unassembled WGS sequence"/>
</dbReference>
<dbReference type="InterPro" id="IPR006597">
    <property type="entry name" value="Sel1-like"/>
</dbReference>
<evidence type="ECO:0000313" key="2">
    <source>
        <dbReference type="EMBL" id="SFJ24392.1"/>
    </source>
</evidence>
<keyword evidence="1" id="KW-1133">Transmembrane helix</keyword>
<dbReference type="PANTHER" id="PTHR11102:SF160">
    <property type="entry name" value="ERAD-ASSOCIATED E3 UBIQUITIN-PROTEIN LIGASE COMPONENT HRD3"/>
    <property type="match status" value="1"/>
</dbReference>
<organism evidence="2 3">
    <name type="scientific">Amycolatopsis sacchari</name>
    <dbReference type="NCBI Taxonomy" id="115433"/>
    <lineage>
        <taxon>Bacteria</taxon>
        <taxon>Bacillati</taxon>
        <taxon>Actinomycetota</taxon>
        <taxon>Actinomycetes</taxon>
        <taxon>Pseudonocardiales</taxon>
        <taxon>Pseudonocardiaceae</taxon>
        <taxon>Amycolatopsis</taxon>
    </lineage>
</organism>
<protein>
    <recommendedName>
        <fullName evidence="4">TPR repeat</fullName>
    </recommendedName>
</protein>
<feature type="transmembrane region" description="Helical" evidence="1">
    <location>
        <begin position="12"/>
        <end position="32"/>
    </location>
</feature>
<dbReference type="EMBL" id="FORP01000004">
    <property type="protein sequence ID" value="SFJ24392.1"/>
    <property type="molecule type" value="Genomic_DNA"/>
</dbReference>